<dbReference type="EMBL" id="CP063361">
    <property type="protein sequence ID" value="UOD28054.1"/>
    <property type="molecule type" value="Genomic_DNA"/>
</dbReference>
<dbReference type="PIRSF" id="PIRSF014899">
    <property type="entry name" value="UCP014899"/>
    <property type="match status" value="1"/>
</dbReference>
<organism evidence="2 3">
    <name type="scientific">Massilia violaceinigra</name>
    <dbReference type="NCBI Taxonomy" id="2045208"/>
    <lineage>
        <taxon>Bacteria</taxon>
        <taxon>Pseudomonadati</taxon>
        <taxon>Pseudomonadota</taxon>
        <taxon>Betaproteobacteria</taxon>
        <taxon>Burkholderiales</taxon>
        <taxon>Oxalobacteraceae</taxon>
        <taxon>Telluria group</taxon>
        <taxon>Massilia</taxon>
    </lineage>
</organism>
<evidence type="ECO:0000259" key="1">
    <source>
        <dbReference type="Pfam" id="PF10021"/>
    </source>
</evidence>
<dbReference type="Pfam" id="PF10021">
    <property type="entry name" value="PARG_cat_microb"/>
    <property type="match status" value="1"/>
</dbReference>
<sequence length="289" mass="31317">MSINRDRRASIAQETLAVMERGSYQNARGEDVSIADALALAVAQSRHYTSDRLSQLSQDLIPGQAKVTQFEVRNESSLAAARRIAGAGRPDPLCLNFASAKNPGGGFLGGAEAQEENLAKSSGLYACIVQMTDMYDANRALRSCIYNDDMIYSPGVPVFRDDAYGFLDAPYLASFVTAPAVNRGALARNEPERMRDVESCMLQRIDKLLALALHHGHSDLILGAWGCGVFGNLPGEMAGWFAAHLLHNPRYKNAFGHVTFAVLDRNNRGTFAAFDEVFGSPIQKASNSG</sequence>
<dbReference type="NCBIfam" id="TIGR02452">
    <property type="entry name" value="TIGR02452 family protein"/>
    <property type="match status" value="1"/>
</dbReference>
<dbReference type="InterPro" id="IPR012664">
    <property type="entry name" value="CHP02452"/>
</dbReference>
<keyword evidence="3" id="KW-1185">Reference proteome</keyword>
<dbReference type="Proteomes" id="UP000831532">
    <property type="component" value="Chromosome"/>
</dbReference>
<gene>
    <name evidence="2" type="ORF">INH39_21580</name>
</gene>
<dbReference type="Gene3D" id="3.40.220.10">
    <property type="entry name" value="Leucine Aminopeptidase, subunit E, domain 1"/>
    <property type="match status" value="1"/>
</dbReference>
<dbReference type="PANTHER" id="PTHR35596:SF1">
    <property type="entry name" value="MICROBIAL-TYPE PARG CATALYTIC DOMAIN-CONTAINING PROTEIN"/>
    <property type="match status" value="1"/>
</dbReference>
<dbReference type="InterPro" id="IPR019261">
    <property type="entry name" value="PARG_cat_microbial"/>
</dbReference>
<proteinExistence type="predicted"/>
<evidence type="ECO:0000313" key="2">
    <source>
        <dbReference type="EMBL" id="UOD28054.1"/>
    </source>
</evidence>
<name>A0ABY3ZZZ1_9BURK</name>
<reference evidence="2 3" key="1">
    <citation type="submission" date="2020-10" db="EMBL/GenBank/DDBJ databases">
        <title>Genome analysis of Massilia species.</title>
        <authorList>
            <person name="Jung D.-H."/>
        </authorList>
    </citation>
    <scope>NUCLEOTIDE SEQUENCE [LARGE SCALE GENOMIC DNA]</scope>
    <source>
        <strain evidence="3">sipir</strain>
    </source>
</reference>
<dbReference type="RefSeq" id="WP_243489250.1">
    <property type="nucleotide sequence ID" value="NZ_CP063361.1"/>
</dbReference>
<evidence type="ECO:0000313" key="3">
    <source>
        <dbReference type="Proteomes" id="UP000831532"/>
    </source>
</evidence>
<dbReference type="PANTHER" id="PTHR35596">
    <property type="entry name" value="DUF2263 DOMAIN-CONTAINING PROTEIN"/>
    <property type="match status" value="1"/>
</dbReference>
<dbReference type="InterPro" id="IPR043472">
    <property type="entry name" value="Macro_dom-like"/>
</dbReference>
<accession>A0ABY3ZZZ1</accession>
<protein>
    <submittedName>
        <fullName evidence="2">TIGR02452 family protein</fullName>
    </submittedName>
</protein>
<feature type="domain" description="Microbial-type PARG catalytic" evidence="1">
    <location>
        <begin position="12"/>
        <end position="161"/>
    </location>
</feature>